<protein>
    <submittedName>
        <fullName evidence="1">Uncharacterized protein</fullName>
    </submittedName>
</protein>
<reference evidence="1 2" key="1">
    <citation type="submission" date="2024-01" db="EMBL/GenBank/DDBJ databases">
        <title>Genome assemblies of Stephania.</title>
        <authorList>
            <person name="Yang L."/>
        </authorList>
    </citation>
    <scope>NUCLEOTIDE SEQUENCE [LARGE SCALE GENOMIC DNA]</scope>
    <source>
        <strain evidence="1">QJT</strain>
        <tissue evidence="1">Leaf</tissue>
    </source>
</reference>
<keyword evidence="2" id="KW-1185">Reference proteome</keyword>
<dbReference type="EMBL" id="JBBNAE010000002">
    <property type="protein sequence ID" value="KAK9146183.1"/>
    <property type="molecule type" value="Genomic_DNA"/>
</dbReference>
<name>A0AAP0PIK6_9MAGN</name>
<dbReference type="Proteomes" id="UP001417504">
    <property type="component" value="Unassembled WGS sequence"/>
</dbReference>
<comment type="caution">
    <text evidence="1">The sequence shown here is derived from an EMBL/GenBank/DDBJ whole genome shotgun (WGS) entry which is preliminary data.</text>
</comment>
<sequence length="165" mass="18491">MKVVVRVCRALRGHFEHKEARKSNIKNTTTPVVDDEDSILDLDHFVGGVSDQEEGNWRIPFAVEKGQCFVPLKESSSVATKNVKLEEKIVWMKMMLAKRMMRKRKRGAGGAYVAALAGESGFDQQVNKHILCVKTQVCPCCFSLFGESDVRTRAEAEQMAAETLE</sequence>
<gene>
    <name evidence="1" type="ORF">Sjap_006086</name>
</gene>
<proteinExistence type="predicted"/>
<accession>A0AAP0PIK6</accession>
<evidence type="ECO:0000313" key="2">
    <source>
        <dbReference type="Proteomes" id="UP001417504"/>
    </source>
</evidence>
<dbReference type="AlphaFoldDB" id="A0AAP0PIK6"/>
<organism evidence="1 2">
    <name type="scientific">Stephania japonica</name>
    <dbReference type="NCBI Taxonomy" id="461633"/>
    <lineage>
        <taxon>Eukaryota</taxon>
        <taxon>Viridiplantae</taxon>
        <taxon>Streptophyta</taxon>
        <taxon>Embryophyta</taxon>
        <taxon>Tracheophyta</taxon>
        <taxon>Spermatophyta</taxon>
        <taxon>Magnoliopsida</taxon>
        <taxon>Ranunculales</taxon>
        <taxon>Menispermaceae</taxon>
        <taxon>Menispermoideae</taxon>
        <taxon>Cissampelideae</taxon>
        <taxon>Stephania</taxon>
    </lineage>
</organism>
<evidence type="ECO:0000313" key="1">
    <source>
        <dbReference type="EMBL" id="KAK9146183.1"/>
    </source>
</evidence>